<feature type="compositionally biased region" description="Low complexity" evidence="1">
    <location>
        <begin position="61"/>
        <end position="71"/>
    </location>
</feature>
<feature type="compositionally biased region" description="Acidic residues" evidence="1">
    <location>
        <begin position="286"/>
        <end position="296"/>
    </location>
</feature>
<dbReference type="Proteomes" id="UP001516023">
    <property type="component" value="Unassembled WGS sequence"/>
</dbReference>
<feature type="region of interest" description="Disordered" evidence="1">
    <location>
        <begin position="505"/>
        <end position="577"/>
    </location>
</feature>
<reference evidence="2 3" key="1">
    <citation type="journal article" date="2020" name="G3 (Bethesda)">
        <title>Improved Reference Genome for Cyclotella cryptica CCMP332, a Model for Cell Wall Morphogenesis, Salinity Adaptation, and Lipid Production in Diatoms (Bacillariophyta).</title>
        <authorList>
            <person name="Roberts W.R."/>
            <person name="Downey K.M."/>
            <person name="Ruck E.C."/>
            <person name="Traller J.C."/>
            <person name="Alverson A.J."/>
        </authorList>
    </citation>
    <scope>NUCLEOTIDE SEQUENCE [LARGE SCALE GENOMIC DNA]</scope>
    <source>
        <strain evidence="2 3">CCMP332</strain>
    </source>
</reference>
<accession>A0ABD3PYY8</accession>
<feature type="compositionally biased region" description="Low complexity" evidence="1">
    <location>
        <begin position="535"/>
        <end position="547"/>
    </location>
</feature>
<feature type="region of interest" description="Disordered" evidence="1">
    <location>
        <begin position="1"/>
        <end position="490"/>
    </location>
</feature>
<evidence type="ECO:0000256" key="1">
    <source>
        <dbReference type="SAM" id="MobiDB-lite"/>
    </source>
</evidence>
<feature type="compositionally biased region" description="Polar residues" evidence="1">
    <location>
        <begin position="815"/>
        <end position="827"/>
    </location>
</feature>
<keyword evidence="3" id="KW-1185">Reference proteome</keyword>
<feature type="region of interest" description="Disordered" evidence="1">
    <location>
        <begin position="1039"/>
        <end position="1058"/>
    </location>
</feature>
<protein>
    <submittedName>
        <fullName evidence="2">Uncharacterized protein</fullName>
    </submittedName>
</protein>
<comment type="caution">
    <text evidence="2">The sequence shown here is derived from an EMBL/GenBank/DDBJ whole genome shotgun (WGS) entry which is preliminary data.</text>
</comment>
<feature type="compositionally biased region" description="Low complexity" evidence="1">
    <location>
        <begin position="155"/>
        <end position="174"/>
    </location>
</feature>
<organism evidence="2 3">
    <name type="scientific">Cyclotella cryptica</name>
    <dbReference type="NCBI Taxonomy" id="29204"/>
    <lineage>
        <taxon>Eukaryota</taxon>
        <taxon>Sar</taxon>
        <taxon>Stramenopiles</taxon>
        <taxon>Ochrophyta</taxon>
        <taxon>Bacillariophyta</taxon>
        <taxon>Coscinodiscophyceae</taxon>
        <taxon>Thalassiosirophycidae</taxon>
        <taxon>Stephanodiscales</taxon>
        <taxon>Stephanodiscaceae</taxon>
        <taxon>Cyclotella</taxon>
    </lineage>
</organism>
<feature type="compositionally biased region" description="Basic residues" evidence="1">
    <location>
        <begin position="828"/>
        <end position="842"/>
    </location>
</feature>
<feature type="compositionally biased region" description="Low complexity" evidence="1">
    <location>
        <begin position="606"/>
        <end position="622"/>
    </location>
</feature>
<feature type="compositionally biased region" description="Polar residues" evidence="1">
    <location>
        <begin position="209"/>
        <end position="226"/>
    </location>
</feature>
<feature type="region of interest" description="Disordered" evidence="1">
    <location>
        <begin position="596"/>
        <end position="673"/>
    </location>
</feature>
<feature type="region of interest" description="Disordered" evidence="1">
    <location>
        <begin position="815"/>
        <end position="921"/>
    </location>
</feature>
<gene>
    <name evidence="2" type="ORF">HJC23_005662</name>
</gene>
<proteinExistence type="predicted"/>
<feature type="compositionally biased region" description="Basic and acidic residues" evidence="1">
    <location>
        <begin position="361"/>
        <end position="378"/>
    </location>
</feature>
<feature type="compositionally biased region" description="Basic and acidic residues" evidence="1">
    <location>
        <begin position="396"/>
        <end position="421"/>
    </location>
</feature>
<feature type="compositionally biased region" description="Polar residues" evidence="1">
    <location>
        <begin position="340"/>
        <end position="359"/>
    </location>
</feature>
<evidence type="ECO:0000313" key="3">
    <source>
        <dbReference type="Proteomes" id="UP001516023"/>
    </source>
</evidence>
<sequence>MGISVSCRPQQQHNSLQQPTIKSLSSTQIDTMPNKKWNVATTVFSGRKPKPVADSKKKQPPQKQQQPQQSKLKATPRRDSSYSSDSDDDGSGSSSSSESHSSRASSKSGSNASVDSSGARIVKPIKLAALPNFDDSSDSSESEYGCGTYRRRESLSQSSLKRSRSSSSSSSRSISSDDDSKSSYSSSSDVHEQGADKVPTPLAAKEAPSGTTASSANNKNVTNPKSSFGLIKHAVTKRFRKKLSENEKTVDAFVPNKLDRFNPSTSSMGSRRSGASSIPSKRDSSSDEDSDDESSSSDDSSSYESPVSSKKGNKSATSQSAPASSSIVQPRSTFLRRRSSAGSDQGKNRHPSLSPTLFNEEQDKMMMRRRSSSDRNHNTETSTSNRGGRGPGQRTTRVESARGGNDRRRKDEGKSDVDNDFSKVLNQAKSMKEERRRRSSIEEQNNADANDRTIEDDDARLEKIIKRMSSAGESGGRDVKGSGSDDEMFQAPKLVFERQSMRFLFEKSEGSSETDDGSGGRFKMNHSTNYGNDDSSSAGSEGSGVISLSTESSSDDDNVDTVRTMSSDDECTNSGESQMSILTPIAEERVVSPTAIDGAGAHTKSDGYSIKSSSSVESFAASDLEEEETDPDHDRIEQRKLAVKIPNNSNESGVTRGDAMLTDMPDENDTTLSRRKAVQAIMRDSSLSAVDRNKKIQDIMAGRVELPIISKSRADRPLAETRSVQYHAVEPGPTGGEAMLTDMPDEDDLAIAKRKAVQTVMKDSSLGAVEKNKKIQDIMAGRIALPTISAKSSQEPVHTRIETPNNYVESLMTKNESAGTSQQAQNGKTKHKVGRRKKRPSKQSKTTNGDSKADSSVRRSKVSEESSSNEHAKKSPQAWSQDDVQASNDTIETLESSECQYVDETKDRNGSNASCHEDPEENPYSLLEIDSTICDAAAIQKRRIFQDALSSAESSAEKTPTEKALLTAMTLALHNLDSRWNLDFLSISNKPPSRNSVTTQRTLGERERISPWGKNMINDNASRKVDSLPDRRNFILDFASPNDQNVNKPRKPSRGLTKATSTTWRCSILGADTLRQTLFATSDPDLLSGSLPRKSESARLSELKIEDNKAQPTLSKSNIKLQRWASSFVKLDPRWQIRRFFDDASIFSSDSEIFTVWRPTSSEAISKMMRGEGVGKGLEIKGKSAKCGELSGYIPFLQIHEDHHKTHCRIPKSDRTKIFFKSQEARNVVGKHLEQTAEEMTLRVVRAKFALAERSSDQSEDFLLEEINLLWEGLVVHNDISRELGSVYNTGRASQPAFQDMNFSALRKRDLGEAIPVLYQYSDDPFDPRMLIMAYEEQGRVVPVVSDFDCFLIGSRNFNFEDEMSEDQIELLDWCVSQIEWILDNQTGVPECWTTKWLGILKYAAKNGFVPKMPPFGFGDPTSYTLIEAAVYRSKTTCGAVRHGPECFNFFFPQDIDPELLVIFPGNKKWQYVTKTELQAILIQKIKEGFTIPLNPKWILCDPGWIEVFVELLKSQHPGVRHSMNMWFPPKSGLRDRIIGISKKHPQGFISDIKNKVSMSIAVQEYERFLLLQRAKQKFRGFLYWSALLNDFREKAEAERKEKLVSDQY</sequence>
<feature type="compositionally biased region" description="Polar residues" evidence="1">
    <location>
        <begin position="7"/>
        <end position="31"/>
    </location>
</feature>
<feature type="compositionally biased region" description="Basic and acidic residues" evidence="1">
    <location>
        <begin position="851"/>
        <end position="873"/>
    </location>
</feature>
<feature type="compositionally biased region" description="Low complexity" evidence="1">
    <location>
        <begin position="91"/>
        <end position="119"/>
    </location>
</feature>
<name>A0ABD3PYY8_9STRA</name>
<dbReference type="EMBL" id="JABMIG020000094">
    <property type="protein sequence ID" value="KAL3793160.1"/>
    <property type="molecule type" value="Genomic_DNA"/>
</dbReference>
<feature type="compositionally biased region" description="Polar residues" evidence="1">
    <location>
        <begin position="877"/>
        <end position="899"/>
    </location>
</feature>
<feature type="compositionally biased region" description="Polar residues" evidence="1">
    <location>
        <begin position="525"/>
        <end position="534"/>
    </location>
</feature>
<evidence type="ECO:0000313" key="2">
    <source>
        <dbReference type="EMBL" id="KAL3793160.1"/>
    </source>
</evidence>
<feature type="compositionally biased region" description="Low complexity" evidence="1">
    <location>
        <begin position="264"/>
        <end position="279"/>
    </location>
</feature>
<feature type="compositionally biased region" description="Basic and acidic residues" evidence="1">
    <location>
        <begin position="430"/>
        <end position="441"/>
    </location>
</feature>
<feature type="compositionally biased region" description="Low complexity" evidence="1">
    <location>
        <begin position="297"/>
        <end position="326"/>
    </location>
</feature>